<dbReference type="InterPro" id="IPR000847">
    <property type="entry name" value="LysR_HTH_N"/>
</dbReference>
<evidence type="ECO:0000313" key="7">
    <source>
        <dbReference type="Proteomes" id="UP000514752"/>
    </source>
</evidence>
<accession>A0A7D7SGR7</accession>
<evidence type="ECO:0000256" key="3">
    <source>
        <dbReference type="ARBA" id="ARBA00023125"/>
    </source>
</evidence>
<dbReference type="SUPFAM" id="SSF53850">
    <property type="entry name" value="Periplasmic binding protein-like II"/>
    <property type="match status" value="1"/>
</dbReference>
<evidence type="ECO:0000313" key="6">
    <source>
        <dbReference type="EMBL" id="QMT39507.1"/>
    </source>
</evidence>
<reference evidence="6 7" key="1">
    <citation type="submission" date="2020-07" db="EMBL/GenBank/DDBJ databases">
        <title>Genomic diversity of species in the Neisseriaceae family.</title>
        <authorList>
            <person name="Vincent A.T."/>
            <person name="Bernet E."/>
            <person name="Veyrier F.J."/>
        </authorList>
    </citation>
    <scope>NUCLEOTIDE SEQUENCE [LARGE SCALE GENOMIC DNA]</scope>
    <source>
        <strain evidence="6 7">DSM 22244</strain>
    </source>
</reference>
<evidence type="ECO:0000256" key="2">
    <source>
        <dbReference type="ARBA" id="ARBA00023015"/>
    </source>
</evidence>
<dbReference type="EMBL" id="CP059567">
    <property type="protein sequence ID" value="QMT39507.1"/>
    <property type="molecule type" value="Genomic_DNA"/>
</dbReference>
<sequence length="283" mass="30935">MEYIKRLPLQALKYFYYIGSCGSLQAAADTLCLTHGALSKQLKLLEQAVGVPLLIKQGRQLVLTEAGSRLWAACRSAFAGLNETVAALAAPHRLVLSCEPTIAMKWLIPRLPRFQLACPETELVIYAAGGAVDFARGQVDAALRRNDFAWPPDLPAEYIAAERTGLLWRQPGATVYLTSRSRPQAYADWLRAAALQAPPQFEHSRAFEHFYLCIQAACAGVGATVASSWMVEEELAADLLQAPYGFVPDGSAYYLLSAKGFAEGSPQARLLAWLRSEMAEQEA</sequence>
<dbReference type="InterPro" id="IPR036388">
    <property type="entry name" value="WH-like_DNA-bd_sf"/>
</dbReference>
<organism evidence="6 7">
    <name type="scientific">Neisseria shayeganii</name>
    <dbReference type="NCBI Taxonomy" id="607712"/>
    <lineage>
        <taxon>Bacteria</taxon>
        <taxon>Pseudomonadati</taxon>
        <taxon>Pseudomonadota</taxon>
        <taxon>Betaproteobacteria</taxon>
        <taxon>Neisseriales</taxon>
        <taxon>Neisseriaceae</taxon>
        <taxon>Neisseria</taxon>
    </lineage>
</organism>
<protein>
    <submittedName>
        <fullName evidence="6">LysR family transcriptional regulator</fullName>
    </submittedName>
</protein>
<dbReference type="InterPro" id="IPR036390">
    <property type="entry name" value="WH_DNA-bd_sf"/>
</dbReference>
<evidence type="ECO:0000256" key="4">
    <source>
        <dbReference type="ARBA" id="ARBA00023163"/>
    </source>
</evidence>
<dbReference type="SUPFAM" id="SSF46785">
    <property type="entry name" value="Winged helix' DNA-binding domain"/>
    <property type="match status" value="1"/>
</dbReference>
<dbReference type="KEGG" id="nsg:H3L94_06370"/>
<dbReference type="PROSITE" id="PS50931">
    <property type="entry name" value="HTH_LYSR"/>
    <property type="match status" value="1"/>
</dbReference>
<dbReference type="Gene3D" id="3.40.190.10">
    <property type="entry name" value="Periplasmic binding protein-like II"/>
    <property type="match status" value="2"/>
</dbReference>
<proteinExistence type="inferred from homology"/>
<keyword evidence="2" id="KW-0805">Transcription regulation</keyword>
<keyword evidence="4" id="KW-0804">Transcription</keyword>
<dbReference type="AlphaFoldDB" id="A0A7D7SGR7"/>
<dbReference type="Pfam" id="PF03466">
    <property type="entry name" value="LysR_substrate"/>
    <property type="match status" value="1"/>
</dbReference>
<keyword evidence="3" id="KW-0238">DNA-binding</keyword>
<dbReference type="InterPro" id="IPR058163">
    <property type="entry name" value="LysR-type_TF_proteobact-type"/>
</dbReference>
<evidence type="ECO:0000256" key="1">
    <source>
        <dbReference type="ARBA" id="ARBA00009437"/>
    </source>
</evidence>
<dbReference type="GO" id="GO:0003700">
    <property type="term" value="F:DNA-binding transcription factor activity"/>
    <property type="evidence" value="ECO:0007669"/>
    <property type="project" value="InterPro"/>
</dbReference>
<dbReference type="PANTHER" id="PTHR30537">
    <property type="entry name" value="HTH-TYPE TRANSCRIPTIONAL REGULATOR"/>
    <property type="match status" value="1"/>
</dbReference>
<evidence type="ECO:0000259" key="5">
    <source>
        <dbReference type="PROSITE" id="PS50931"/>
    </source>
</evidence>
<dbReference type="GO" id="GO:0006351">
    <property type="term" value="P:DNA-templated transcription"/>
    <property type="evidence" value="ECO:0007669"/>
    <property type="project" value="TreeGrafter"/>
</dbReference>
<dbReference type="GO" id="GO:0043565">
    <property type="term" value="F:sequence-specific DNA binding"/>
    <property type="evidence" value="ECO:0007669"/>
    <property type="project" value="TreeGrafter"/>
</dbReference>
<comment type="similarity">
    <text evidence="1">Belongs to the LysR transcriptional regulatory family.</text>
</comment>
<feature type="domain" description="HTH lysR-type" evidence="5">
    <location>
        <begin position="7"/>
        <end position="64"/>
    </location>
</feature>
<dbReference type="PANTHER" id="PTHR30537:SF74">
    <property type="entry name" value="HTH-TYPE TRANSCRIPTIONAL REGULATOR TRPI"/>
    <property type="match status" value="1"/>
</dbReference>
<name>A0A7D7SGR7_9NEIS</name>
<dbReference type="InterPro" id="IPR005119">
    <property type="entry name" value="LysR_subst-bd"/>
</dbReference>
<gene>
    <name evidence="6" type="ORF">H3L94_06370</name>
</gene>
<dbReference type="Gene3D" id="1.10.10.10">
    <property type="entry name" value="Winged helix-like DNA-binding domain superfamily/Winged helix DNA-binding domain"/>
    <property type="match status" value="1"/>
</dbReference>
<dbReference type="RefSeq" id="WP_182121332.1">
    <property type="nucleotide sequence ID" value="NZ_CP059567.1"/>
</dbReference>
<dbReference type="Proteomes" id="UP000514752">
    <property type="component" value="Chromosome"/>
</dbReference>
<dbReference type="Pfam" id="PF00126">
    <property type="entry name" value="HTH_1"/>
    <property type="match status" value="1"/>
</dbReference>